<sequence length="131" mass="15189">MWWRRKWFDGGRNIAMEGKCGDRGRSGVIEEEVSGISPAEPAHFRATTKWTIAWLYHNKTALFCNIKVGCILGALRQSKNGWLFYLHHLIAEEAASNDNITDNDEDDDSNRRYQDWLNDEKSNDCDDDYDD</sequence>
<dbReference type="Proteomes" id="UP000299102">
    <property type="component" value="Unassembled WGS sequence"/>
</dbReference>
<protein>
    <submittedName>
        <fullName evidence="2">Uncharacterized protein</fullName>
    </submittedName>
</protein>
<name>A0A4C1XZN8_EUMVA</name>
<reference evidence="2 3" key="1">
    <citation type="journal article" date="2019" name="Commun. Biol.">
        <title>The bagworm genome reveals a unique fibroin gene that provides high tensile strength.</title>
        <authorList>
            <person name="Kono N."/>
            <person name="Nakamura H."/>
            <person name="Ohtoshi R."/>
            <person name="Tomita M."/>
            <person name="Numata K."/>
            <person name="Arakawa K."/>
        </authorList>
    </citation>
    <scope>NUCLEOTIDE SEQUENCE [LARGE SCALE GENOMIC DNA]</scope>
</reference>
<organism evidence="2 3">
    <name type="scientific">Eumeta variegata</name>
    <name type="common">Bagworm moth</name>
    <name type="synonym">Eumeta japonica</name>
    <dbReference type="NCBI Taxonomy" id="151549"/>
    <lineage>
        <taxon>Eukaryota</taxon>
        <taxon>Metazoa</taxon>
        <taxon>Ecdysozoa</taxon>
        <taxon>Arthropoda</taxon>
        <taxon>Hexapoda</taxon>
        <taxon>Insecta</taxon>
        <taxon>Pterygota</taxon>
        <taxon>Neoptera</taxon>
        <taxon>Endopterygota</taxon>
        <taxon>Lepidoptera</taxon>
        <taxon>Glossata</taxon>
        <taxon>Ditrysia</taxon>
        <taxon>Tineoidea</taxon>
        <taxon>Psychidae</taxon>
        <taxon>Oiketicinae</taxon>
        <taxon>Eumeta</taxon>
    </lineage>
</organism>
<feature type="compositionally biased region" description="Basic and acidic residues" evidence="1">
    <location>
        <begin position="109"/>
        <end position="124"/>
    </location>
</feature>
<evidence type="ECO:0000313" key="2">
    <source>
        <dbReference type="EMBL" id="GBP69088.1"/>
    </source>
</evidence>
<comment type="caution">
    <text evidence="2">The sequence shown here is derived from an EMBL/GenBank/DDBJ whole genome shotgun (WGS) entry which is preliminary data.</text>
</comment>
<evidence type="ECO:0000256" key="1">
    <source>
        <dbReference type="SAM" id="MobiDB-lite"/>
    </source>
</evidence>
<keyword evidence="3" id="KW-1185">Reference proteome</keyword>
<dbReference type="EMBL" id="BGZK01001030">
    <property type="protein sequence ID" value="GBP69088.1"/>
    <property type="molecule type" value="Genomic_DNA"/>
</dbReference>
<evidence type="ECO:0000313" key="3">
    <source>
        <dbReference type="Proteomes" id="UP000299102"/>
    </source>
</evidence>
<proteinExistence type="predicted"/>
<feature type="region of interest" description="Disordered" evidence="1">
    <location>
        <begin position="97"/>
        <end position="131"/>
    </location>
</feature>
<dbReference type="AlphaFoldDB" id="A0A4C1XZN8"/>
<gene>
    <name evidence="2" type="ORF">EVAR_87367_1</name>
</gene>
<accession>A0A4C1XZN8</accession>